<feature type="compositionally biased region" description="Low complexity" evidence="9">
    <location>
        <begin position="54"/>
        <end position="81"/>
    </location>
</feature>
<dbReference type="SUPFAM" id="SSF57667">
    <property type="entry name" value="beta-beta-alpha zinc fingers"/>
    <property type="match status" value="1"/>
</dbReference>
<evidence type="ECO:0000256" key="5">
    <source>
        <dbReference type="ARBA" id="ARBA00023015"/>
    </source>
</evidence>
<evidence type="ECO:0000313" key="11">
    <source>
        <dbReference type="EMBL" id="ODV90298.1"/>
    </source>
</evidence>
<dbReference type="AlphaFoldDB" id="A0A1E4TF49"/>
<keyword evidence="7" id="KW-0539">Nucleus</keyword>
<dbReference type="GO" id="GO:0005634">
    <property type="term" value="C:nucleus"/>
    <property type="evidence" value="ECO:0007669"/>
    <property type="project" value="UniProtKB-SubCell"/>
</dbReference>
<name>A0A1E4TF49_9ASCO</name>
<reference evidence="12" key="1">
    <citation type="submission" date="2016-02" db="EMBL/GenBank/DDBJ databases">
        <title>Comparative genomics of biotechnologically important yeasts.</title>
        <authorList>
            <consortium name="DOE Joint Genome Institute"/>
            <person name="Riley R."/>
            <person name="Haridas S."/>
            <person name="Wolfe K.H."/>
            <person name="Lopes M.R."/>
            <person name="Hittinger C.T."/>
            <person name="Goker M."/>
            <person name="Salamov A."/>
            <person name="Wisecaver J."/>
            <person name="Long T.M."/>
            <person name="Aerts A.L."/>
            <person name="Barry K."/>
            <person name="Choi C."/>
            <person name="Clum A."/>
            <person name="Coughlan A.Y."/>
            <person name="Deshpande S."/>
            <person name="Douglass A.P."/>
            <person name="Hanson S.J."/>
            <person name="Klenk H.-P."/>
            <person name="Labutti K."/>
            <person name="Lapidus A."/>
            <person name="Lindquist E."/>
            <person name="Lipzen A."/>
            <person name="Meier-Kolthoff J.P."/>
            <person name="Ohm R.A."/>
            <person name="Otillar R.P."/>
            <person name="Pangilinan J."/>
            <person name="Peng Y."/>
            <person name="Rokas A."/>
            <person name="Rosa C.A."/>
            <person name="Scheuner C."/>
            <person name="Sibirny A.A."/>
            <person name="Slot J.C."/>
            <person name="Stielow J.B."/>
            <person name="Sun H."/>
            <person name="Kurtzman C.P."/>
            <person name="Blackwell M."/>
            <person name="Jeffries T.W."/>
            <person name="Grigoriev I.V."/>
        </authorList>
    </citation>
    <scope>NUCLEOTIDE SEQUENCE [LARGE SCALE GENOMIC DNA]</scope>
    <source>
        <strain evidence="12">NRRL Y-17796</strain>
    </source>
</reference>
<dbReference type="GO" id="GO:0006357">
    <property type="term" value="P:regulation of transcription by RNA polymerase II"/>
    <property type="evidence" value="ECO:0007669"/>
    <property type="project" value="TreeGrafter"/>
</dbReference>
<dbReference type="SMART" id="SM00355">
    <property type="entry name" value="ZnF_C2H2"/>
    <property type="match status" value="3"/>
</dbReference>
<sequence>MEFADLDAGEFPFFPISEDHGQSLDLSSVFDINEYTEKAPSNLLGNTFDMNVSSPALSAPEPSSYQSSEAVSSTSPSSRTSGQKYSPGIFEVSPPPLNSSVAESSLGVKIQPAIQPTAATASSFAPTTAQTQQFAGSSSYASDLPQSSHFDRQREEYTSVKFQCPLPDCDEQFLQKQDLDVHTRIHASGTVLSGSKENSDQRFSQTSTLNVPVRPQKPEKIQVCDLCGAEFKSAGAFRNHRAGHEQKKPFACRFGNCTKAFTQAGNLKSHQIKIHGDIVRQLTQRFEHYSEDRLVELPPNQRDLFLYFTGIHRRSRGPKPRNRDAYLGYRDTYSNTAGGLPTQATGMSSMGVTNSMTTASRSGDANDVPQYDLATVVAGVDLMSEFEYGLKEYYAEPAGASRVGEPTCHSEPNLAMSASMRCSGTGRVFEPSLVGVVNNDVGGLMIPQEQLNGLRHTNARYIMPSPSGVTNPEFDYFESGAF</sequence>
<dbReference type="Pfam" id="PF00096">
    <property type="entry name" value="zf-C2H2"/>
    <property type="match status" value="1"/>
</dbReference>
<dbReference type="PROSITE" id="PS00028">
    <property type="entry name" value="ZINC_FINGER_C2H2_1"/>
    <property type="match status" value="3"/>
</dbReference>
<evidence type="ECO:0000256" key="9">
    <source>
        <dbReference type="SAM" id="MobiDB-lite"/>
    </source>
</evidence>
<evidence type="ECO:0000259" key="10">
    <source>
        <dbReference type="PROSITE" id="PS50157"/>
    </source>
</evidence>
<dbReference type="PROSITE" id="PS50157">
    <property type="entry name" value="ZINC_FINGER_C2H2_2"/>
    <property type="match status" value="3"/>
</dbReference>
<dbReference type="InterPro" id="IPR051061">
    <property type="entry name" value="Zinc_finger_trans_reg"/>
</dbReference>
<keyword evidence="4" id="KW-0862">Zinc</keyword>
<dbReference type="Gene3D" id="3.30.160.60">
    <property type="entry name" value="Classic Zinc Finger"/>
    <property type="match status" value="2"/>
</dbReference>
<feature type="domain" description="C2H2-type" evidence="10">
    <location>
        <begin position="222"/>
        <end position="249"/>
    </location>
</feature>
<evidence type="ECO:0000256" key="8">
    <source>
        <dbReference type="PROSITE-ProRule" id="PRU00042"/>
    </source>
</evidence>
<dbReference type="EMBL" id="KV453842">
    <property type="protein sequence ID" value="ODV90298.1"/>
    <property type="molecule type" value="Genomic_DNA"/>
</dbReference>
<keyword evidence="3 8" id="KW-0863">Zinc-finger</keyword>
<feature type="domain" description="C2H2-type" evidence="10">
    <location>
        <begin position="162"/>
        <end position="191"/>
    </location>
</feature>
<dbReference type="InterPro" id="IPR013087">
    <property type="entry name" value="Znf_C2H2_type"/>
</dbReference>
<dbReference type="PANTHER" id="PTHR46179:SF13">
    <property type="entry name" value="C2H2-TYPE DOMAIN-CONTAINING PROTEIN"/>
    <property type="match status" value="1"/>
</dbReference>
<dbReference type="GO" id="GO:0008270">
    <property type="term" value="F:zinc ion binding"/>
    <property type="evidence" value="ECO:0007669"/>
    <property type="project" value="UniProtKB-KW"/>
</dbReference>
<dbReference type="PANTHER" id="PTHR46179">
    <property type="entry name" value="ZINC FINGER PROTEIN"/>
    <property type="match status" value="1"/>
</dbReference>
<accession>A0A1E4TF49</accession>
<keyword evidence="2" id="KW-0479">Metal-binding</keyword>
<evidence type="ECO:0000256" key="2">
    <source>
        <dbReference type="ARBA" id="ARBA00022723"/>
    </source>
</evidence>
<evidence type="ECO:0000256" key="1">
    <source>
        <dbReference type="ARBA" id="ARBA00004123"/>
    </source>
</evidence>
<evidence type="ECO:0000313" key="12">
    <source>
        <dbReference type="Proteomes" id="UP000095023"/>
    </source>
</evidence>
<feature type="region of interest" description="Disordered" evidence="9">
    <location>
        <begin position="54"/>
        <end position="96"/>
    </location>
</feature>
<keyword evidence="5" id="KW-0805">Transcription regulation</keyword>
<evidence type="ECO:0000256" key="3">
    <source>
        <dbReference type="ARBA" id="ARBA00022771"/>
    </source>
</evidence>
<gene>
    <name evidence="11" type="ORF">CANCADRAFT_104868</name>
</gene>
<protein>
    <recommendedName>
        <fullName evidence="10">C2H2-type domain-containing protein</fullName>
    </recommendedName>
</protein>
<evidence type="ECO:0000256" key="4">
    <source>
        <dbReference type="ARBA" id="ARBA00022833"/>
    </source>
</evidence>
<comment type="subcellular location">
    <subcellularLocation>
        <location evidence="1">Nucleus</location>
    </subcellularLocation>
</comment>
<keyword evidence="12" id="KW-1185">Reference proteome</keyword>
<evidence type="ECO:0000256" key="7">
    <source>
        <dbReference type="ARBA" id="ARBA00023242"/>
    </source>
</evidence>
<dbReference type="OrthoDB" id="427030at2759"/>
<dbReference type="InterPro" id="IPR036236">
    <property type="entry name" value="Znf_C2H2_sf"/>
</dbReference>
<organism evidence="11 12">
    <name type="scientific">Tortispora caseinolytica NRRL Y-17796</name>
    <dbReference type="NCBI Taxonomy" id="767744"/>
    <lineage>
        <taxon>Eukaryota</taxon>
        <taxon>Fungi</taxon>
        <taxon>Dikarya</taxon>
        <taxon>Ascomycota</taxon>
        <taxon>Saccharomycotina</taxon>
        <taxon>Trigonopsidomycetes</taxon>
        <taxon>Trigonopsidales</taxon>
        <taxon>Trigonopsidaceae</taxon>
        <taxon>Tortispora</taxon>
    </lineage>
</organism>
<evidence type="ECO:0000256" key="6">
    <source>
        <dbReference type="ARBA" id="ARBA00023163"/>
    </source>
</evidence>
<keyword evidence="6" id="KW-0804">Transcription</keyword>
<proteinExistence type="predicted"/>
<feature type="domain" description="C2H2-type" evidence="10">
    <location>
        <begin position="250"/>
        <end position="275"/>
    </location>
</feature>
<dbReference type="Proteomes" id="UP000095023">
    <property type="component" value="Unassembled WGS sequence"/>
</dbReference>